<dbReference type="Proteomes" id="UP000559027">
    <property type="component" value="Unassembled WGS sequence"/>
</dbReference>
<accession>A0A8H5CS50</accession>
<dbReference type="SUPFAM" id="SSF48576">
    <property type="entry name" value="Terpenoid synthases"/>
    <property type="match status" value="1"/>
</dbReference>
<dbReference type="Gene3D" id="1.10.600.10">
    <property type="entry name" value="Farnesyl Diphosphate Synthase"/>
    <property type="match status" value="1"/>
</dbReference>
<comment type="similarity">
    <text evidence="1">Belongs to the trichodiene synthase family.</text>
</comment>
<evidence type="ECO:0000256" key="1">
    <source>
        <dbReference type="ARBA" id="ARBA00007946"/>
    </source>
</evidence>
<protein>
    <submittedName>
        <fullName evidence="3">Uncharacterized protein</fullName>
    </submittedName>
</protein>
<dbReference type="OrthoDB" id="2998174at2759"/>
<dbReference type="AlphaFoldDB" id="A0A8H5CS50"/>
<keyword evidence="4" id="KW-1185">Reference proteome</keyword>
<proteinExistence type="inferred from homology"/>
<dbReference type="InterPro" id="IPR024652">
    <property type="entry name" value="Trichodiene_synth"/>
</dbReference>
<dbReference type="EMBL" id="JAACJO010000029">
    <property type="protein sequence ID" value="KAF5346860.1"/>
    <property type="molecule type" value="Genomic_DNA"/>
</dbReference>
<sequence length="140" mass="15945">MEVKSKLAPGFPQFTRRMSGISRAYCFQVFPPVLDVKEWIQVTPDLLHFIDHTNDLLSFYKEEFEGESVNFVSMSAKENGNTKVEALKQLADATAECYERAVQLLQSSPEALNAFRGFCIGFVAFHSLSVRYKLNNLDLR</sequence>
<dbReference type="InterPro" id="IPR008949">
    <property type="entry name" value="Isoprenoid_synthase_dom_sf"/>
</dbReference>
<gene>
    <name evidence="3" type="ORF">D9756_010553</name>
</gene>
<keyword evidence="2" id="KW-0456">Lyase</keyword>
<comment type="caution">
    <text evidence="3">The sequence shown here is derived from an EMBL/GenBank/DDBJ whole genome shotgun (WGS) entry which is preliminary data.</text>
</comment>
<reference evidence="3 4" key="1">
    <citation type="journal article" date="2020" name="ISME J.">
        <title>Uncovering the hidden diversity of litter-decomposition mechanisms in mushroom-forming fungi.</title>
        <authorList>
            <person name="Floudas D."/>
            <person name="Bentzer J."/>
            <person name="Ahren D."/>
            <person name="Johansson T."/>
            <person name="Persson P."/>
            <person name="Tunlid A."/>
        </authorList>
    </citation>
    <scope>NUCLEOTIDE SEQUENCE [LARGE SCALE GENOMIC DNA]</scope>
    <source>
        <strain evidence="3 4">CBS 146.42</strain>
    </source>
</reference>
<dbReference type="GO" id="GO:0016838">
    <property type="term" value="F:carbon-oxygen lyase activity, acting on phosphates"/>
    <property type="evidence" value="ECO:0007669"/>
    <property type="project" value="InterPro"/>
</dbReference>
<organism evidence="3 4">
    <name type="scientific">Leucocoprinus leucothites</name>
    <dbReference type="NCBI Taxonomy" id="201217"/>
    <lineage>
        <taxon>Eukaryota</taxon>
        <taxon>Fungi</taxon>
        <taxon>Dikarya</taxon>
        <taxon>Basidiomycota</taxon>
        <taxon>Agaricomycotina</taxon>
        <taxon>Agaricomycetes</taxon>
        <taxon>Agaricomycetidae</taxon>
        <taxon>Agaricales</taxon>
        <taxon>Agaricineae</taxon>
        <taxon>Agaricaceae</taxon>
        <taxon>Leucocoprinus</taxon>
    </lineage>
</organism>
<name>A0A8H5CS50_9AGAR</name>
<evidence type="ECO:0000256" key="2">
    <source>
        <dbReference type="ARBA" id="ARBA00023239"/>
    </source>
</evidence>
<dbReference type="Pfam" id="PF06330">
    <property type="entry name" value="TRI5"/>
    <property type="match status" value="1"/>
</dbReference>
<evidence type="ECO:0000313" key="4">
    <source>
        <dbReference type="Proteomes" id="UP000559027"/>
    </source>
</evidence>
<evidence type="ECO:0000313" key="3">
    <source>
        <dbReference type="EMBL" id="KAF5346860.1"/>
    </source>
</evidence>